<dbReference type="Pfam" id="PF00717">
    <property type="entry name" value="Peptidase_S24"/>
    <property type="match status" value="1"/>
</dbReference>
<reference evidence="5" key="1">
    <citation type="submission" date="2016-05" db="EMBL/GenBank/DDBJ databases">
        <authorList>
            <consortium name="Pathogen Informatics"/>
        </authorList>
    </citation>
    <scope>NUCLEOTIDE SEQUENCE</scope>
    <source>
        <strain evidence="5">WHO F</strain>
    </source>
</reference>
<dbReference type="Gene3D" id="2.10.109.10">
    <property type="entry name" value="Umud Fragment, subunit A"/>
    <property type="match status" value="1"/>
</dbReference>
<dbReference type="RefSeq" id="WP_003702453.1">
    <property type="nucleotide sequence ID" value="NZ_AP018377.1"/>
</dbReference>
<dbReference type="GO" id="GO:0003677">
    <property type="term" value="F:DNA binding"/>
    <property type="evidence" value="ECO:0007669"/>
    <property type="project" value="UniProtKB-KW"/>
</dbReference>
<evidence type="ECO:0000256" key="2">
    <source>
        <dbReference type="ARBA" id="ARBA00023125"/>
    </source>
</evidence>
<dbReference type="InterPro" id="IPR039418">
    <property type="entry name" value="LexA-like"/>
</dbReference>
<keyword evidence="1" id="KW-0805">Transcription regulation</keyword>
<evidence type="ECO:0000313" key="6">
    <source>
        <dbReference type="EMBL" id="SBQ19142.1"/>
    </source>
</evidence>
<dbReference type="EMBL" id="FLKW01000051">
    <property type="protein sequence ID" value="SBN24282.1"/>
    <property type="molecule type" value="Genomic_DNA"/>
</dbReference>
<dbReference type="SUPFAM" id="SSF51306">
    <property type="entry name" value="LexA/Signal peptidase"/>
    <property type="match status" value="1"/>
</dbReference>
<dbReference type="AlphaFoldDB" id="A0A1D3G371"/>
<dbReference type="EMBL" id="LT591897">
    <property type="protein sequence ID" value="SBQ19142.1"/>
    <property type="molecule type" value="Genomic_DNA"/>
</dbReference>
<name>A0A1D3G371_NEIGO</name>
<dbReference type="PANTHER" id="PTHR40661:SF2">
    <property type="entry name" value="HTH-TYPE TRANSCRIPTIONAL REGULATOR PRTR"/>
    <property type="match status" value="1"/>
</dbReference>
<evidence type="ECO:0000256" key="3">
    <source>
        <dbReference type="ARBA" id="ARBA00023163"/>
    </source>
</evidence>
<keyword evidence="2" id="KW-0238">DNA-binding</keyword>
<organism evidence="7">
    <name type="scientific">Neisseria gonorrhoeae</name>
    <dbReference type="NCBI Taxonomy" id="485"/>
    <lineage>
        <taxon>Bacteria</taxon>
        <taxon>Pseudomonadati</taxon>
        <taxon>Pseudomonadota</taxon>
        <taxon>Betaproteobacteria</taxon>
        <taxon>Neisseriales</taxon>
        <taxon>Neisseriaceae</taxon>
        <taxon>Neisseria</taxon>
    </lineage>
</organism>
<dbReference type="Proteomes" id="UP000239837">
    <property type="component" value="Chromosome"/>
</dbReference>
<evidence type="ECO:0000313" key="7">
    <source>
        <dbReference type="EMBL" id="SUA20845.1"/>
    </source>
</evidence>
<keyword evidence="3" id="KW-0804">Transcription</keyword>
<dbReference type="InterPro" id="IPR015927">
    <property type="entry name" value="Peptidase_S24_S26A/B/C"/>
</dbReference>
<protein>
    <submittedName>
        <fullName evidence="7">Phage repressor protein phage associated protein</fullName>
    </submittedName>
</protein>
<feature type="domain" description="Peptidase S24/S26A/S26B/S26C" evidence="4">
    <location>
        <begin position="111"/>
        <end position="228"/>
    </location>
</feature>
<sequence length="234" mass="26414">MTNRDLKAIRIDNLKRFFENKKLPVKDKSLLSQLMSGKASFGEKVSRRLEEEYGMGSLYLDSVPSEPTPVLINPDLPHEVKDIHRPMMWSSNDPLPDDDYVFVPYLKESCFKGGAGAYEIPDYNGYRLPFGKSTLRRKGINPDNVFCCTLTGDSMEEKIAEDAAIAVDTGETAIRDGKIYAFAQDGMFRVKYLIRQPGNSVLIRSHNSGFYPDETAPLDSLSVIGRVFWWSVLD</sequence>
<dbReference type="GeneID" id="66753839"/>
<dbReference type="PANTHER" id="PTHR40661">
    <property type="match status" value="1"/>
</dbReference>
<dbReference type="CDD" id="cd06529">
    <property type="entry name" value="S24_LexA-like"/>
    <property type="match status" value="1"/>
</dbReference>
<evidence type="ECO:0000256" key="1">
    <source>
        <dbReference type="ARBA" id="ARBA00023015"/>
    </source>
</evidence>
<dbReference type="EMBL" id="UGRI01000001">
    <property type="protein sequence ID" value="SUA20845.1"/>
    <property type="molecule type" value="Genomic_DNA"/>
</dbReference>
<accession>A0A1D3G371</accession>
<evidence type="ECO:0000313" key="5">
    <source>
        <dbReference type="EMBL" id="SBN24282.1"/>
    </source>
</evidence>
<dbReference type="InterPro" id="IPR036286">
    <property type="entry name" value="LexA/Signal_pep-like_sf"/>
</dbReference>
<proteinExistence type="predicted"/>
<reference evidence="7" key="2">
    <citation type="submission" date="2018-06" db="EMBL/GenBank/DDBJ databases">
        <authorList>
            <consortium name="Pathogen Informatics"/>
            <person name="Doyle S."/>
        </authorList>
    </citation>
    <scope>NUCLEOTIDE SEQUENCE [LARGE SCALE GENOMIC DNA]</scope>
    <source>
        <strain evidence="7">NCTC11421</strain>
    </source>
</reference>
<evidence type="ECO:0000259" key="4">
    <source>
        <dbReference type="Pfam" id="PF00717"/>
    </source>
</evidence>
<gene>
    <name evidence="7" type="ORF">NCTC11421_00950</name>
    <name evidence="6" type="ORF">WHOF_00509C</name>
    <name evidence="5" type="ORF">WHOF_02092</name>
</gene>